<proteinExistence type="predicted"/>
<reference evidence="2 3" key="1">
    <citation type="submission" date="2016-03" db="EMBL/GenBank/DDBJ databases">
        <title>Niastella vici sp. nov., isolated from farmland soil.</title>
        <authorList>
            <person name="Chen L."/>
            <person name="Wang D."/>
            <person name="Yang S."/>
            <person name="Wang G."/>
        </authorList>
    </citation>
    <scope>NUCLEOTIDE SEQUENCE [LARGE SCALE GENOMIC DNA]</scope>
    <source>
        <strain evidence="2 3">DJ57</strain>
    </source>
</reference>
<dbReference type="RefSeq" id="WP_081147670.1">
    <property type="nucleotide sequence ID" value="NZ_LVYD01000045.1"/>
</dbReference>
<dbReference type="Pfam" id="PF13439">
    <property type="entry name" value="Glyco_transf_4"/>
    <property type="match status" value="1"/>
</dbReference>
<gene>
    <name evidence="2" type="ORF">A3860_23980</name>
</gene>
<evidence type="ECO:0000259" key="1">
    <source>
        <dbReference type="Pfam" id="PF13439"/>
    </source>
</evidence>
<dbReference type="SUPFAM" id="SSF53756">
    <property type="entry name" value="UDP-Glycosyltransferase/glycogen phosphorylase"/>
    <property type="match status" value="1"/>
</dbReference>
<dbReference type="Gene3D" id="3.40.50.2000">
    <property type="entry name" value="Glycogen Phosphorylase B"/>
    <property type="match status" value="2"/>
</dbReference>
<keyword evidence="2" id="KW-0808">Transferase</keyword>
<dbReference type="Proteomes" id="UP000192796">
    <property type="component" value="Unassembled WGS sequence"/>
</dbReference>
<protein>
    <submittedName>
        <fullName evidence="2">Glycosyl transferase family 1</fullName>
    </submittedName>
</protein>
<accession>A0A1V9FYP8</accession>
<dbReference type="PANTHER" id="PTHR12526">
    <property type="entry name" value="GLYCOSYLTRANSFERASE"/>
    <property type="match status" value="1"/>
</dbReference>
<comment type="caution">
    <text evidence="2">The sequence shown here is derived from an EMBL/GenBank/DDBJ whole genome shotgun (WGS) entry which is preliminary data.</text>
</comment>
<evidence type="ECO:0000313" key="3">
    <source>
        <dbReference type="Proteomes" id="UP000192796"/>
    </source>
</evidence>
<dbReference type="GO" id="GO:0016757">
    <property type="term" value="F:glycosyltransferase activity"/>
    <property type="evidence" value="ECO:0007669"/>
    <property type="project" value="InterPro"/>
</dbReference>
<dbReference type="AlphaFoldDB" id="A0A1V9FYP8"/>
<evidence type="ECO:0000313" key="2">
    <source>
        <dbReference type="EMBL" id="OQP63408.1"/>
    </source>
</evidence>
<keyword evidence="3" id="KW-1185">Reference proteome</keyword>
<dbReference type="STRING" id="1703345.A3860_23980"/>
<dbReference type="EMBL" id="LVYD01000045">
    <property type="protein sequence ID" value="OQP63408.1"/>
    <property type="molecule type" value="Genomic_DNA"/>
</dbReference>
<organism evidence="2 3">
    <name type="scientific">Niastella vici</name>
    <dbReference type="NCBI Taxonomy" id="1703345"/>
    <lineage>
        <taxon>Bacteria</taxon>
        <taxon>Pseudomonadati</taxon>
        <taxon>Bacteroidota</taxon>
        <taxon>Chitinophagia</taxon>
        <taxon>Chitinophagales</taxon>
        <taxon>Chitinophagaceae</taxon>
        <taxon>Niastella</taxon>
    </lineage>
</organism>
<dbReference type="OrthoDB" id="9771846at2"/>
<dbReference type="InterPro" id="IPR028098">
    <property type="entry name" value="Glyco_trans_4-like_N"/>
</dbReference>
<name>A0A1V9FYP8_9BACT</name>
<sequence>MTVVYYMQVAFMDATIELVNILKKHVQLHVLIELTPSGRNTSVIEVDHLPDDKTLVKPEQVLSPRSYQGLKPYFEGVASVHFVIHPHKTGLSYSTLNASFKVWKYIKQFRPDIIHFETFSLRAIGMLLYLRSFKNVCLTIHDPVPHSGEDTWKISLPRTFFFNMPVKKKFLFYSDFAKAQFEQYYKDHAPNKTVLKMSPYSFLRRLVPDGEDKKKYILFFGRLSPYKGVDDLLNAMPDVFREFPDEQLIIAGKRYYGFDMDEELLNKYKNNITLIEKHIPNEELATLIQHAKFIVCPYKDATQSGVLMTAFGLNTPVIATNVGSFPEFIDHNVNGLLVPPSDPEKLAEGIRFALRNEHYKTLAQNISHLTEDEMWNRNTEILLHAYAS</sequence>
<dbReference type="CDD" id="cd03801">
    <property type="entry name" value="GT4_PimA-like"/>
    <property type="match status" value="1"/>
</dbReference>
<feature type="domain" description="Glycosyltransferase subfamily 4-like N-terminal" evidence="1">
    <location>
        <begin position="72"/>
        <end position="183"/>
    </location>
</feature>
<dbReference type="Pfam" id="PF13692">
    <property type="entry name" value="Glyco_trans_1_4"/>
    <property type="match status" value="1"/>
</dbReference>